<evidence type="ECO:0000313" key="3">
    <source>
        <dbReference type="Proteomes" id="UP000077521"/>
    </source>
</evidence>
<organism evidence="2 3">
    <name type="scientific">Tilletia indica</name>
    <dbReference type="NCBI Taxonomy" id="43049"/>
    <lineage>
        <taxon>Eukaryota</taxon>
        <taxon>Fungi</taxon>
        <taxon>Dikarya</taxon>
        <taxon>Basidiomycota</taxon>
        <taxon>Ustilaginomycotina</taxon>
        <taxon>Exobasidiomycetes</taxon>
        <taxon>Tilletiales</taxon>
        <taxon>Tilletiaceae</taxon>
        <taxon>Tilletia</taxon>
    </lineage>
</organism>
<feature type="chain" id="PRO_5035905719" evidence="1">
    <location>
        <begin position="23"/>
        <end position="120"/>
    </location>
</feature>
<gene>
    <name evidence="2" type="ORF">A4X13_0g2474</name>
</gene>
<proteinExistence type="predicted"/>
<evidence type="ECO:0000313" key="2">
    <source>
        <dbReference type="EMBL" id="KAE8257250.1"/>
    </source>
</evidence>
<keyword evidence="3" id="KW-1185">Reference proteome</keyword>
<dbReference type="EMBL" id="LWDF02000119">
    <property type="protein sequence ID" value="KAE8257250.1"/>
    <property type="molecule type" value="Genomic_DNA"/>
</dbReference>
<reference evidence="2" key="2">
    <citation type="journal article" date="2019" name="IMA Fungus">
        <title>Genome sequencing and comparison of five Tilletia species to identify candidate genes for the detection of regulated species infecting wheat.</title>
        <authorList>
            <person name="Nguyen H.D.T."/>
            <person name="Sultana T."/>
            <person name="Kesanakurti P."/>
            <person name="Hambleton S."/>
        </authorList>
    </citation>
    <scope>NUCLEOTIDE SEQUENCE</scope>
    <source>
        <strain evidence="2">DAOMC 236416</strain>
    </source>
</reference>
<comment type="caution">
    <text evidence="2">The sequence shown here is derived from an EMBL/GenBank/DDBJ whole genome shotgun (WGS) entry which is preliminary data.</text>
</comment>
<sequence length="120" mass="12881">MKLVNLFILVALSSSLFTTCQAVECSECTDNACNILCVTCQGNGDDGYLPRTISNINFQLPNCNAVCKRQNLHGQHFSNCVKACSDAQNICCDSGLGCCGINNVKNLCRCKPGHPVPFAC</sequence>
<dbReference type="AlphaFoldDB" id="A0A8T8T7C9"/>
<keyword evidence="1" id="KW-0732">Signal</keyword>
<feature type="signal peptide" evidence="1">
    <location>
        <begin position="1"/>
        <end position="22"/>
    </location>
</feature>
<evidence type="ECO:0000256" key="1">
    <source>
        <dbReference type="SAM" id="SignalP"/>
    </source>
</evidence>
<protein>
    <submittedName>
        <fullName evidence="2">Uncharacterized protein</fullName>
    </submittedName>
</protein>
<accession>A0A8T8T7C9</accession>
<name>A0A8T8T7C9_9BASI</name>
<dbReference type="Proteomes" id="UP000077521">
    <property type="component" value="Unassembled WGS sequence"/>
</dbReference>
<reference evidence="2" key="1">
    <citation type="submission" date="2016-04" db="EMBL/GenBank/DDBJ databases">
        <authorList>
            <person name="Nguyen H.D."/>
            <person name="Samba Siva P."/>
            <person name="Cullis J."/>
            <person name="Levesque C.A."/>
            <person name="Hambleton S."/>
        </authorList>
    </citation>
    <scope>NUCLEOTIDE SEQUENCE</scope>
    <source>
        <strain evidence="2">DAOMC 236416</strain>
    </source>
</reference>